<dbReference type="GO" id="GO:0047453">
    <property type="term" value="F:ATP-dependent NAD(P)H-hydrate dehydratase activity"/>
    <property type="evidence" value="ECO:0007669"/>
    <property type="project" value="UniProtKB-UniRule"/>
</dbReference>
<evidence type="ECO:0000259" key="7">
    <source>
        <dbReference type="PROSITE" id="PS51383"/>
    </source>
</evidence>
<evidence type="ECO:0000256" key="1">
    <source>
        <dbReference type="ARBA" id="ARBA00022741"/>
    </source>
</evidence>
<organism evidence="8 9">
    <name type="scientific">Cyanidium caldarium</name>
    <name type="common">Red alga</name>
    <dbReference type="NCBI Taxonomy" id="2771"/>
    <lineage>
        <taxon>Eukaryota</taxon>
        <taxon>Rhodophyta</taxon>
        <taxon>Bangiophyceae</taxon>
        <taxon>Cyanidiales</taxon>
        <taxon>Cyanidiaceae</taxon>
        <taxon>Cyanidium</taxon>
    </lineage>
</organism>
<protein>
    <recommendedName>
        <fullName evidence="6">ATP-dependent (S)-NAD(P)H-hydrate dehydratase</fullName>
        <ecNumber evidence="6">4.2.1.93</ecNumber>
    </recommendedName>
    <alternativeName>
        <fullName evidence="6">ATP-dependent NAD(P)HX dehydratase</fullName>
    </alternativeName>
</protein>
<comment type="catalytic activity">
    <reaction evidence="6">
        <text>(6S)-NADPHX + ATP = ADP + phosphate + NADPH + H(+)</text>
        <dbReference type="Rhea" id="RHEA:32231"/>
        <dbReference type="ChEBI" id="CHEBI:15378"/>
        <dbReference type="ChEBI" id="CHEBI:30616"/>
        <dbReference type="ChEBI" id="CHEBI:43474"/>
        <dbReference type="ChEBI" id="CHEBI:57783"/>
        <dbReference type="ChEBI" id="CHEBI:64076"/>
        <dbReference type="ChEBI" id="CHEBI:456216"/>
        <dbReference type="EC" id="4.2.1.93"/>
    </reaction>
</comment>
<keyword evidence="5 6" id="KW-0456">Lyase</keyword>
<evidence type="ECO:0000256" key="2">
    <source>
        <dbReference type="ARBA" id="ARBA00022840"/>
    </source>
</evidence>
<dbReference type="GO" id="GO:0005524">
    <property type="term" value="F:ATP binding"/>
    <property type="evidence" value="ECO:0007669"/>
    <property type="project" value="UniProtKB-KW"/>
</dbReference>
<dbReference type="PROSITE" id="PS51383">
    <property type="entry name" value="YJEF_C_3"/>
    <property type="match status" value="1"/>
</dbReference>
<dbReference type="SUPFAM" id="SSF53613">
    <property type="entry name" value="Ribokinase-like"/>
    <property type="match status" value="1"/>
</dbReference>
<evidence type="ECO:0000256" key="3">
    <source>
        <dbReference type="ARBA" id="ARBA00022857"/>
    </source>
</evidence>
<keyword evidence="9" id="KW-1185">Reference proteome</keyword>
<dbReference type="PANTHER" id="PTHR12592">
    <property type="entry name" value="ATP-DEPENDENT (S)-NAD(P)H-HYDRATE DEHYDRATASE FAMILY MEMBER"/>
    <property type="match status" value="1"/>
</dbReference>
<feature type="binding site" evidence="6">
    <location>
        <position position="308"/>
    </location>
    <ligand>
        <name>(6S)-NADPHX</name>
        <dbReference type="ChEBI" id="CHEBI:64076"/>
    </ligand>
</feature>
<feature type="binding site" evidence="6">
    <location>
        <begin position="240"/>
        <end position="246"/>
    </location>
    <ligand>
        <name>(6S)-NADPHX</name>
        <dbReference type="ChEBI" id="CHEBI:64076"/>
    </ligand>
</feature>
<accession>A0AAV9J2C1</accession>
<dbReference type="InterPro" id="IPR000631">
    <property type="entry name" value="CARKD"/>
</dbReference>
<dbReference type="PANTHER" id="PTHR12592:SF0">
    <property type="entry name" value="ATP-DEPENDENT (S)-NAD(P)H-HYDRATE DEHYDRATASE"/>
    <property type="match status" value="1"/>
</dbReference>
<dbReference type="EC" id="4.2.1.93" evidence="6"/>
<dbReference type="GO" id="GO:0046496">
    <property type="term" value="P:nicotinamide nucleotide metabolic process"/>
    <property type="evidence" value="ECO:0007669"/>
    <property type="project" value="UniProtKB-UniRule"/>
</dbReference>
<comment type="cofactor">
    <cofactor evidence="6">
        <name>Mg(2+)</name>
        <dbReference type="ChEBI" id="CHEBI:18420"/>
    </cofactor>
</comment>
<dbReference type="CDD" id="cd01171">
    <property type="entry name" value="YXKO-related"/>
    <property type="match status" value="1"/>
</dbReference>
<evidence type="ECO:0000256" key="6">
    <source>
        <dbReference type="HAMAP-Rule" id="MF_03157"/>
    </source>
</evidence>
<dbReference type="HAMAP" id="MF_01965">
    <property type="entry name" value="NADHX_dehydratase"/>
    <property type="match status" value="1"/>
</dbReference>
<feature type="domain" description="YjeF C-terminal" evidence="7">
    <location>
        <begin position="25"/>
        <end position="378"/>
    </location>
</feature>
<keyword evidence="4 6" id="KW-0520">NAD</keyword>
<name>A0AAV9J2C1_CYACA</name>
<keyword evidence="1 6" id="KW-0547">Nucleotide-binding</keyword>
<reference evidence="8 9" key="1">
    <citation type="submission" date="2022-07" db="EMBL/GenBank/DDBJ databases">
        <title>Genome-wide signatures of adaptation to extreme environments.</title>
        <authorList>
            <person name="Cho C.H."/>
            <person name="Yoon H.S."/>
        </authorList>
    </citation>
    <scope>NUCLEOTIDE SEQUENCE [LARGE SCALE GENOMIC DNA]</scope>
    <source>
        <strain evidence="8 9">DBV 063 E5</strain>
    </source>
</reference>
<comment type="catalytic activity">
    <reaction evidence="6">
        <text>(6S)-NADHX + ATP = ADP + phosphate + NADH + H(+)</text>
        <dbReference type="Rhea" id="RHEA:19017"/>
        <dbReference type="ChEBI" id="CHEBI:15378"/>
        <dbReference type="ChEBI" id="CHEBI:30616"/>
        <dbReference type="ChEBI" id="CHEBI:43474"/>
        <dbReference type="ChEBI" id="CHEBI:57945"/>
        <dbReference type="ChEBI" id="CHEBI:64074"/>
        <dbReference type="ChEBI" id="CHEBI:456216"/>
        <dbReference type="EC" id="4.2.1.93"/>
    </reaction>
</comment>
<keyword evidence="6" id="KW-0597">Phosphoprotein</keyword>
<evidence type="ECO:0000256" key="5">
    <source>
        <dbReference type="ARBA" id="ARBA00023239"/>
    </source>
</evidence>
<evidence type="ECO:0000313" key="9">
    <source>
        <dbReference type="Proteomes" id="UP001301350"/>
    </source>
</evidence>
<comment type="caution">
    <text evidence="8">The sequence shown here is derived from an EMBL/GenBank/DDBJ whole genome shotgun (WGS) entry which is preliminary data.</text>
</comment>
<dbReference type="Pfam" id="PF01256">
    <property type="entry name" value="Carb_kinase"/>
    <property type="match status" value="2"/>
</dbReference>
<dbReference type="Gene3D" id="3.40.1190.20">
    <property type="match status" value="1"/>
</dbReference>
<keyword evidence="2 6" id="KW-0067">ATP-binding</keyword>
<dbReference type="Proteomes" id="UP001301350">
    <property type="component" value="Unassembled WGS sequence"/>
</dbReference>
<feature type="binding site" evidence="6">
    <location>
        <begin position="273"/>
        <end position="277"/>
    </location>
    <ligand>
        <name>ATP</name>
        <dbReference type="ChEBI" id="CHEBI:30616"/>
    </ligand>
</feature>
<dbReference type="AlphaFoldDB" id="A0AAV9J2C1"/>
<gene>
    <name evidence="8" type="ORF">CDCA_CDCA19G4727</name>
</gene>
<sequence>MSQRHRTFTMNTEHGVVPDGREPSLINLYRRLIPDWTALAHKGGAGRVAVVGGCLEYTGAPYFAAMAATYTGADLAYVFCEQSAAIPIKAHAADLIVIPTMHASEARIPATNQREGPVDRVLAEQADAPPPPTSLPAETDDAYAVHIFGQWLPRLHAVAFGPGLGRDPRVLGAVQHMLAMAVEQRVPIIIDADALYLLGVAGRAGDDTRLSRALAARRQRESAHGGAATTAAAPLVLTPNAVEGNRLLHSFQSAAVERLLEEVLTAADLVVEKGTLDRLHFCATDARYPSPLLCSERGSPRRCGGQGDVLCGALLTSMAWAHRCLDESVRRHPHRYLAAAHGACRLTRIAARMAFAERYRATVASDVLAQVGPAFRTLECEPATPPTRVVQAGTFADASDEQR</sequence>
<dbReference type="GO" id="GO:0110051">
    <property type="term" value="P:metabolite repair"/>
    <property type="evidence" value="ECO:0007669"/>
    <property type="project" value="TreeGrafter"/>
</dbReference>
<keyword evidence="3" id="KW-0521">NADP</keyword>
<dbReference type="InterPro" id="IPR029056">
    <property type="entry name" value="Ribokinase-like"/>
</dbReference>
<evidence type="ECO:0000256" key="4">
    <source>
        <dbReference type="ARBA" id="ARBA00023027"/>
    </source>
</evidence>
<proteinExistence type="inferred from homology"/>
<comment type="similarity">
    <text evidence="6">Belongs to the NnrD/CARKD family.</text>
</comment>
<dbReference type="EMBL" id="JANCYW010000019">
    <property type="protein sequence ID" value="KAK4538702.1"/>
    <property type="molecule type" value="Genomic_DNA"/>
</dbReference>
<comment type="function">
    <text evidence="6">Catalyzes the dehydration of the S-form of NAD(P)HX at the expense of ATP, which is converted to ADP. Together with NAD(P)HX epimerase, which catalyzes the epimerization of the S- and R-forms, the enzyme allows the repair of both epimers of NAD(P)HX, a damaged form of NAD(P)H that is a result of enzymatic or heat-dependent hydration.</text>
</comment>
<evidence type="ECO:0000313" key="8">
    <source>
        <dbReference type="EMBL" id="KAK4538702.1"/>
    </source>
</evidence>
<feature type="binding site" evidence="6">
    <location>
        <position position="163"/>
    </location>
    <ligand>
        <name>(6S)-NADPHX</name>
        <dbReference type="ChEBI" id="CHEBI:64076"/>
    </ligand>
</feature>
<feature type="binding site" evidence="6">
    <location>
        <begin position="298"/>
        <end position="307"/>
    </location>
    <ligand>
        <name>ATP</name>
        <dbReference type="ChEBI" id="CHEBI:30616"/>
    </ligand>
</feature>